<evidence type="ECO:0000313" key="3">
    <source>
        <dbReference type="Proteomes" id="UP001186041"/>
    </source>
</evidence>
<feature type="region of interest" description="Disordered" evidence="1">
    <location>
        <begin position="87"/>
        <end position="106"/>
    </location>
</feature>
<sequence>HTAARPLAIQRLAAGLVAITHGLDRAHIGAICDALTAAGIDPAVWSAHAVNDKLNTDMRVRGGTWPDHIANPGAFLHSRLRRLSWTPPEPARNAGGCAAASIDPTPTPVVLTDASRARIAAAQQEIRQVLHDRAQRTLTRTRVNSTSDGQSPAPTPWLGASQAGDDLQRVRSRVRQPG</sequence>
<comment type="caution">
    <text evidence="2">The sequence shown here is derived from an EMBL/GenBank/DDBJ whole genome shotgun (WGS) entry which is preliminary data.</text>
</comment>
<evidence type="ECO:0008006" key="4">
    <source>
        <dbReference type="Google" id="ProtNLM"/>
    </source>
</evidence>
<accession>A0AAE4VJ48</accession>
<organism evidence="2 3">
    <name type="scientific">Mycolicibacterium fortuitum</name>
    <name type="common">Mycobacterium fortuitum</name>
    <dbReference type="NCBI Taxonomy" id="1766"/>
    <lineage>
        <taxon>Bacteria</taxon>
        <taxon>Bacillati</taxon>
        <taxon>Actinomycetota</taxon>
        <taxon>Actinomycetes</taxon>
        <taxon>Mycobacteriales</taxon>
        <taxon>Mycobacteriaceae</taxon>
        <taxon>Mycolicibacterium</taxon>
    </lineage>
</organism>
<reference evidence="2" key="1">
    <citation type="submission" date="2023-10" db="EMBL/GenBank/DDBJ databases">
        <title>Mycolicibacterium fortuitum clinical isolates causing pulmonary infections in humans.</title>
        <authorList>
            <person name="Mejia-Ponce P.M."/>
            <person name="Zenteno-Cuevas R."/>
            <person name="Licona-Cassani C."/>
        </authorList>
    </citation>
    <scope>NUCLEOTIDE SEQUENCE</scope>
    <source>
        <strain evidence="2">M8</strain>
    </source>
</reference>
<evidence type="ECO:0000256" key="1">
    <source>
        <dbReference type="SAM" id="MobiDB-lite"/>
    </source>
</evidence>
<protein>
    <recommendedName>
        <fullName evidence="4">Replication protein</fullName>
    </recommendedName>
</protein>
<proteinExistence type="predicted"/>
<name>A0AAE4VJ48_MYCFO</name>
<feature type="region of interest" description="Disordered" evidence="1">
    <location>
        <begin position="133"/>
        <end position="178"/>
    </location>
</feature>
<dbReference type="AlphaFoldDB" id="A0AAE4VJ48"/>
<gene>
    <name evidence="2" type="ORF">R4485_36530</name>
</gene>
<evidence type="ECO:0000313" key="2">
    <source>
        <dbReference type="EMBL" id="MDV7295658.1"/>
    </source>
</evidence>
<feature type="non-terminal residue" evidence="2">
    <location>
        <position position="1"/>
    </location>
</feature>
<feature type="compositionally biased region" description="Polar residues" evidence="1">
    <location>
        <begin position="136"/>
        <end position="152"/>
    </location>
</feature>
<dbReference type="Proteomes" id="UP001186041">
    <property type="component" value="Unassembled WGS sequence"/>
</dbReference>
<dbReference type="EMBL" id="JAWLVV010000093">
    <property type="protein sequence ID" value="MDV7295658.1"/>
    <property type="molecule type" value="Genomic_DNA"/>
</dbReference>